<reference evidence="3" key="1">
    <citation type="submission" date="2016-10" db="EMBL/GenBank/DDBJ databases">
        <authorList>
            <person name="Varghese N."/>
            <person name="Submissions S."/>
        </authorList>
    </citation>
    <scope>NUCLEOTIDE SEQUENCE [LARGE SCALE GENOMIC DNA]</scope>
    <source>
        <strain evidence="3">DSM 45460</strain>
    </source>
</reference>
<sequence length="259" mass="28072">MNNRGYKSCQAHRPRSPFRGQPKSNGGGARRPRNRRRPDRAAGQRAKAEHAFLSCARKTWNKCRFQIRARSPPTTVRLRDRLRLPISGAFLGQLGTGDAGLVAQVAHDMMHRFAVRDAHRDAPPGVLLDAVLAGRQLCEPGSQRGGQSSDFLVPRVIIGHRGGRPVQHGTVSGQGVAAVVEIIEVLAGDDGQGAGEDLPSCAVAQRLRPVRAATNREQRSWDVRSTPVETPALITASRAPGTPESRGQGNTRKLRSFRG</sequence>
<evidence type="ECO:0000313" key="3">
    <source>
        <dbReference type="Proteomes" id="UP000199213"/>
    </source>
</evidence>
<protein>
    <submittedName>
        <fullName evidence="2">Uncharacterized protein</fullName>
    </submittedName>
</protein>
<dbReference type="AlphaFoldDB" id="A0A1G8ZZ98"/>
<feature type="region of interest" description="Disordered" evidence="1">
    <location>
        <begin position="213"/>
        <end position="259"/>
    </location>
</feature>
<dbReference type="EMBL" id="FNFM01000005">
    <property type="protein sequence ID" value="SDK20267.1"/>
    <property type="molecule type" value="Genomic_DNA"/>
</dbReference>
<gene>
    <name evidence="2" type="ORF">SAMN04487820_105214</name>
</gene>
<feature type="region of interest" description="Disordered" evidence="1">
    <location>
        <begin position="1"/>
        <end position="46"/>
    </location>
</feature>
<accession>A0A1G8ZZ98</accession>
<evidence type="ECO:0000256" key="1">
    <source>
        <dbReference type="SAM" id="MobiDB-lite"/>
    </source>
</evidence>
<keyword evidence="3" id="KW-1185">Reference proteome</keyword>
<proteinExistence type="predicted"/>
<evidence type="ECO:0000313" key="2">
    <source>
        <dbReference type="EMBL" id="SDK20267.1"/>
    </source>
</evidence>
<name>A0A1G8ZZ98_ACTMZ</name>
<organism evidence="2 3">
    <name type="scientific">Actinopolyspora mzabensis</name>
    <dbReference type="NCBI Taxonomy" id="995066"/>
    <lineage>
        <taxon>Bacteria</taxon>
        <taxon>Bacillati</taxon>
        <taxon>Actinomycetota</taxon>
        <taxon>Actinomycetes</taxon>
        <taxon>Actinopolysporales</taxon>
        <taxon>Actinopolysporaceae</taxon>
        <taxon>Actinopolyspora</taxon>
    </lineage>
</organism>
<dbReference type="Proteomes" id="UP000199213">
    <property type="component" value="Unassembled WGS sequence"/>
</dbReference>